<name>A0A060I1H8_RHIET</name>
<keyword evidence="3" id="KW-0808">Transferase</keyword>
<dbReference type="Pfam" id="PF13410">
    <property type="entry name" value="GST_C_2"/>
    <property type="match status" value="1"/>
</dbReference>
<dbReference type="PANTHER" id="PTHR44051:SF8">
    <property type="entry name" value="GLUTATHIONE S-TRANSFERASE GSTA"/>
    <property type="match status" value="1"/>
</dbReference>
<dbReference type="CDD" id="cd00299">
    <property type="entry name" value="GST_C_family"/>
    <property type="match status" value="1"/>
</dbReference>
<proteinExistence type="predicted"/>
<evidence type="ECO:0000313" key="4">
    <source>
        <dbReference type="Proteomes" id="UP000027180"/>
    </source>
</evidence>
<evidence type="ECO:0000259" key="2">
    <source>
        <dbReference type="PROSITE" id="PS50405"/>
    </source>
</evidence>
<dbReference type="Gene3D" id="1.20.1050.10">
    <property type="match status" value="1"/>
</dbReference>
<dbReference type="RefSeq" id="WP_038689402.1">
    <property type="nucleotide sequence ID" value="NZ_CP006986.1"/>
</dbReference>
<dbReference type="Gene3D" id="3.40.30.10">
    <property type="entry name" value="Glutaredoxin"/>
    <property type="match status" value="1"/>
</dbReference>
<dbReference type="HOGENOM" id="CLU_011226_5_3_5"/>
<dbReference type="AlphaFoldDB" id="A0A060I1H8"/>
<dbReference type="InterPro" id="IPR004045">
    <property type="entry name" value="Glutathione_S-Trfase_N"/>
</dbReference>
<dbReference type="InterPro" id="IPR036282">
    <property type="entry name" value="Glutathione-S-Trfase_C_sf"/>
</dbReference>
<evidence type="ECO:0000313" key="3">
    <source>
        <dbReference type="EMBL" id="AIC27657.1"/>
    </source>
</evidence>
<organism evidence="3 4">
    <name type="scientific">Rhizobium etli bv. mimosae str. IE4771</name>
    <dbReference type="NCBI Taxonomy" id="1432050"/>
    <lineage>
        <taxon>Bacteria</taxon>
        <taxon>Pseudomonadati</taxon>
        <taxon>Pseudomonadota</taxon>
        <taxon>Alphaproteobacteria</taxon>
        <taxon>Hyphomicrobiales</taxon>
        <taxon>Rhizobiaceae</taxon>
        <taxon>Rhizobium/Agrobacterium group</taxon>
        <taxon>Rhizobium</taxon>
    </lineage>
</organism>
<evidence type="ECO:0000259" key="1">
    <source>
        <dbReference type="PROSITE" id="PS50404"/>
    </source>
</evidence>
<dbReference type="InterPro" id="IPR036249">
    <property type="entry name" value="Thioredoxin-like_sf"/>
</dbReference>
<dbReference type="KEGG" id="rei:IE4771_CH02557"/>
<dbReference type="Pfam" id="PF13417">
    <property type="entry name" value="GST_N_3"/>
    <property type="match status" value="1"/>
</dbReference>
<accession>A0A060I1H8</accession>
<dbReference type="SFLD" id="SFLDS00019">
    <property type="entry name" value="Glutathione_Transferase_(cytos"/>
    <property type="match status" value="1"/>
</dbReference>
<dbReference type="PANTHER" id="PTHR44051">
    <property type="entry name" value="GLUTATHIONE S-TRANSFERASE-RELATED"/>
    <property type="match status" value="1"/>
</dbReference>
<dbReference type="EC" id="2.5.1.18" evidence="3"/>
<dbReference type="PROSITE" id="PS50404">
    <property type="entry name" value="GST_NTER"/>
    <property type="match status" value="1"/>
</dbReference>
<feature type="domain" description="GST N-terminal" evidence="1">
    <location>
        <begin position="1"/>
        <end position="83"/>
    </location>
</feature>
<dbReference type="InterPro" id="IPR040079">
    <property type="entry name" value="Glutathione_S-Trfase"/>
</dbReference>
<dbReference type="SUPFAM" id="SSF47616">
    <property type="entry name" value="GST C-terminal domain-like"/>
    <property type="match status" value="1"/>
</dbReference>
<gene>
    <name evidence="3" type="ORF">IE4771_CH02557</name>
</gene>
<dbReference type="InterPro" id="IPR010987">
    <property type="entry name" value="Glutathione-S-Trfase_C-like"/>
</dbReference>
<dbReference type="Proteomes" id="UP000027180">
    <property type="component" value="Chromosome"/>
</dbReference>
<sequence>MSLVLYGHPLASFCHKVLIALYENDTPFENRLVDLSDETSRADLFRFWPIGKMPLLRDEARDSTIPETSIIIEYLDHYYPGPAPLLPQEIDRALQVRLWDRFFDHYIQVPMQTLVSNRRRPEGKADEIEIAASRETLATAYEMIEKQLGGSPWITGGAFTMADCAAAPSLFYAETLVPFSPDQPRLRAYYERLLARPSFARALEEARPYFEFYPYHDRLPARFRDAAG</sequence>
<dbReference type="SFLD" id="SFLDG00358">
    <property type="entry name" value="Main_(cytGST)"/>
    <property type="match status" value="1"/>
</dbReference>
<dbReference type="CDD" id="cd00570">
    <property type="entry name" value="GST_N_family"/>
    <property type="match status" value="1"/>
</dbReference>
<dbReference type="GO" id="GO:0004364">
    <property type="term" value="F:glutathione transferase activity"/>
    <property type="evidence" value="ECO:0007669"/>
    <property type="project" value="UniProtKB-EC"/>
</dbReference>
<protein>
    <submittedName>
        <fullName evidence="3">Glutathione S-transferase protein</fullName>
        <ecNumber evidence="3">2.5.1.18</ecNumber>
    </submittedName>
</protein>
<dbReference type="PROSITE" id="PS50405">
    <property type="entry name" value="GST_CTER"/>
    <property type="match status" value="1"/>
</dbReference>
<dbReference type="OrthoDB" id="9782992at2"/>
<feature type="domain" description="GST C-terminal" evidence="2">
    <location>
        <begin position="89"/>
        <end position="212"/>
    </location>
</feature>
<dbReference type="SUPFAM" id="SSF52833">
    <property type="entry name" value="Thioredoxin-like"/>
    <property type="match status" value="1"/>
</dbReference>
<reference evidence="3 4" key="1">
    <citation type="submission" date="2013-12" db="EMBL/GenBank/DDBJ databases">
        <title>Complete genome sequence of Rhizobium etli bv. mimosae IE4771.</title>
        <authorList>
            <person name="Bustos P."/>
            <person name="Santamaria R.I."/>
            <person name="Lozano L."/>
            <person name="Ormeno-Orrillo E."/>
            <person name="Rogel M.A."/>
            <person name="Romero D."/>
            <person name="Cevallos M.A."/>
            <person name="Martinez-Romero E."/>
            <person name="Gonzalez V."/>
        </authorList>
    </citation>
    <scope>NUCLEOTIDE SEQUENCE [LARGE SCALE GENOMIC DNA]</scope>
    <source>
        <strain evidence="3 4">IE4771</strain>
    </source>
</reference>
<dbReference type="EMBL" id="CP006986">
    <property type="protein sequence ID" value="AIC27657.1"/>
    <property type="molecule type" value="Genomic_DNA"/>
</dbReference>